<dbReference type="CDD" id="cd07344">
    <property type="entry name" value="M48_yhfN_like"/>
    <property type="match status" value="1"/>
</dbReference>
<organism evidence="2 3">
    <name type="scientific">Paraburkholderia podalyriae</name>
    <dbReference type="NCBI Taxonomy" id="1938811"/>
    <lineage>
        <taxon>Bacteria</taxon>
        <taxon>Pseudomonadati</taxon>
        <taxon>Pseudomonadota</taxon>
        <taxon>Betaproteobacteria</taxon>
        <taxon>Burkholderiales</taxon>
        <taxon>Burkholderiaceae</taxon>
        <taxon>Paraburkholderia</taxon>
    </lineage>
</organism>
<dbReference type="EMBL" id="VZQQ01000100">
    <property type="protein sequence ID" value="MBC8752414.1"/>
    <property type="molecule type" value="Genomic_DNA"/>
</dbReference>
<protein>
    <submittedName>
        <fullName evidence="2">M48 family metallopeptidase</fullName>
    </submittedName>
</protein>
<reference evidence="2 3" key="1">
    <citation type="submission" date="2019-09" db="EMBL/GenBank/DDBJ databases">
        <title>Paraburkholderia podalyriae sp. nov., A South African Podalyria-associated rhizobium.</title>
        <authorList>
            <person name="Mavima L."/>
            <person name="Beukes C.W."/>
            <person name="Palmer M."/>
            <person name="De Meyer S.E."/>
            <person name="James E.K."/>
            <person name="Maluk M."/>
            <person name="Avontuur J.R."/>
            <person name="Chan W.Y."/>
            <person name="Venter S.N."/>
            <person name="Steenkamp E.T."/>
        </authorList>
    </citation>
    <scope>NUCLEOTIDE SEQUENCE [LARGE SCALE GENOMIC DNA]</scope>
    <source>
        <strain evidence="2 3">WC7.3b</strain>
    </source>
</reference>
<evidence type="ECO:0000313" key="3">
    <source>
        <dbReference type="Proteomes" id="UP000736373"/>
    </source>
</evidence>
<comment type="caution">
    <text evidence="2">The sequence shown here is derived from an EMBL/GenBank/DDBJ whole genome shotgun (WGS) entry which is preliminary data.</text>
</comment>
<dbReference type="PANTHER" id="PTHR30399">
    <property type="entry name" value="UNCHARACTERIZED PROTEIN YGJP"/>
    <property type="match status" value="1"/>
</dbReference>
<dbReference type="RefSeq" id="WP_187639274.1">
    <property type="nucleotide sequence ID" value="NZ_VZQQ01000100.1"/>
</dbReference>
<dbReference type="Proteomes" id="UP000736373">
    <property type="component" value="Unassembled WGS sequence"/>
</dbReference>
<dbReference type="InterPro" id="IPR002725">
    <property type="entry name" value="YgjP-like_metallopeptidase"/>
</dbReference>
<proteinExistence type="predicted"/>
<accession>A0ABR7Q1I7</accession>
<keyword evidence="3" id="KW-1185">Reference proteome</keyword>
<feature type="domain" description="YgjP-like metallopeptidase" evidence="1">
    <location>
        <begin position="22"/>
        <end position="229"/>
    </location>
</feature>
<dbReference type="InterPro" id="IPR053136">
    <property type="entry name" value="UTP_pyrophosphatase-like"/>
</dbReference>
<sequence length="236" mass="27574">MPRLQYGRTTIEWQFRPDARLKRHYVTVERGRPVLLRGPCVDLPEQEALVRQRARWIREKLALVNKPMAEDAVVTGSRLRYCGRSYFTEIRHVPALTTPRLAFSASRFVVECPWGNSITSEVVAPLLEGFFRERAEEKLLPRVRHWERETGLKCAGARIRQFQSRWASCDAANVLQFHPRVMELATSVQDYIIVHELCHTVEKNHTRAFWNLVAQVMPEWRREHEALERATFGDAI</sequence>
<name>A0ABR7Q1I7_9BURK</name>
<evidence type="ECO:0000313" key="2">
    <source>
        <dbReference type="EMBL" id="MBC8752414.1"/>
    </source>
</evidence>
<gene>
    <name evidence="2" type="ORF">F6X42_40225</name>
</gene>
<dbReference type="Pfam" id="PF01863">
    <property type="entry name" value="YgjP-like"/>
    <property type="match status" value="1"/>
</dbReference>
<evidence type="ECO:0000259" key="1">
    <source>
        <dbReference type="Pfam" id="PF01863"/>
    </source>
</evidence>
<dbReference type="PANTHER" id="PTHR30399:SF1">
    <property type="entry name" value="UTP PYROPHOSPHATASE"/>
    <property type="match status" value="1"/>
</dbReference>
<dbReference type="Gene3D" id="3.30.2010.10">
    <property type="entry name" value="Metalloproteases ('zincins'), catalytic domain"/>
    <property type="match status" value="1"/>
</dbReference>